<feature type="region of interest" description="Disordered" evidence="1">
    <location>
        <begin position="1"/>
        <end position="43"/>
    </location>
</feature>
<feature type="compositionally biased region" description="Basic and acidic residues" evidence="1">
    <location>
        <begin position="1"/>
        <end position="16"/>
    </location>
</feature>
<dbReference type="EMBL" id="BPLR01001843">
    <property type="protein sequence ID" value="GIX67007.1"/>
    <property type="molecule type" value="Genomic_DNA"/>
</dbReference>
<gene>
    <name evidence="2" type="ORF">CEXT_259741</name>
</gene>
<evidence type="ECO:0000313" key="3">
    <source>
        <dbReference type="Proteomes" id="UP001054945"/>
    </source>
</evidence>
<dbReference type="AlphaFoldDB" id="A0AAV4M4F5"/>
<reference evidence="2 3" key="1">
    <citation type="submission" date="2021-06" db="EMBL/GenBank/DDBJ databases">
        <title>Caerostris extrusa draft genome.</title>
        <authorList>
            <person name="Kono N."/>
            <person name="Arakawa K."/>
        </authorList>
    </citation>
    <scope>NUCLEOTIDE SEQUENCE [LARGE SCALE GENOMIC DNA]</scope>
</reference>
<sequence length="105" mass="11840">MHIVKPEKEWEKKEGEGGLSHTTSSQQEKRDIPSQVPLRRDSTSESVLCRGLSVLTLSVTYLVFSRPPLREMKQSLSLSSVSLSTSSHYRDASGCVWLELRLTHI</sequence>
<accession>A0AAV4M4F5</accession>
<evidence type="ECO:0000313" key="2">
    <source>
        <dbReference type="EMBL" id="GIX67007.1"/>
    </source>
</evidence>
<feature type="compositionally biased region" description="Basic and acidic residues" evidence="1">
    <location>
        <begin position="27"/>
        <end position="43"/>
    </location>
</feature>
<evidence type="ECO:0000256" key="1">
    <source>
        <dbReference type="SAM" id="MobiDB-lite"/>
    </source>
</evidence>
<dbReference type="Proteomes" id="UP001054945">
    <property type="component" value="Unassembled WGS sequence"/>
</dbReference>
<comment type="caution">
    <text evidence="2">The sequence shown here is derived from an EMBL/GenBank/DDBJ whole genome shotgun (WGS) entry which is preliminary data.</text>
</comment>
<protein>
    <submittedName>
        <fullName evidence="2">Uncharacterized protein</fullName>
    </submittedName>
</protein>
<proteinExistence type="predicted"/>
<name>A0AAV4M4F5_CAEEX</name>
<organism evidence="2 3">
    <name type="scientific">Caerostris extrusa</name>
    <name type="common">Bark spider</name>
    <name type="synonym">Caerostris bankana</name>
    <dbReference type="NCBI Taxonomy" id="172846"/>
    <lineage>
        <taxon>Eukaryota</taxon>
        <taxon>Metazoa</taxon>
        <taxon>Ecdysozoa</taxon>
        <taxon>Arthropoda</taxon>
        <taxon>Chelicerata</taxon>
        <taxon>Arachnida</taxon>
        <taxon>Araneae</taxon>
        <taxon>Araneomorphae</taxon>
        <taxon>Entelegynae</taxon>
        <taxon>Araneoidea</taxon>
        <taxon>Araneidae</taxon>
        <taxon>Caerostris</taxon>
    </lineage>
</organism>
<keyword evidence="3" id="KW-1185">Reference proteome</keyword>